<evidence type="ECO:0000313" key="3">
    <source>
        <dbReference type="Proteomes" id="UP000263642"/>
    </source>
</evidence>
<feature type="region of interest" description="Disordered" evidence="1">
    <location>
        <begin position="1"/>
        <end position="25"/>
    </location>
</feature>
<organism evidence="2 3">
    <name type="scientific">Gimesia maris</name>
    <dbReference type="NCBI Taxonomy" id="122"/>
    <lineage>
        <taxon>Bacteria</taxon>
        <taxon>Pseudomonadati</taxon>
        <taxon>Planctomycetota</taxon>
        <taxon>Planctomycetia</taxon>
        <taxon>Planctomycetales</taxon>
        <taxon>Planctomycetaceae</taxon>
        <taxon>Gimesia</taxon>
    </lineage>
</organism>
<reference evidence="2 3" key="1">
    <citation type="journal article" date="2018" name="Nat. Biotechnol.">
        <title>A standardized bacterial taxonomy based on genome phylogeny substantially revises the tree of life.</title>
        <authorList>
            <person name="Parks D.H."/>
            <person name="Chuvochina M."/>
            <person name="Waite D.W."/>
            <person name="Rinke C."/>
            <person name="Skarshewski A."/>
            <person name="Chaumeil P.A."/>
            <person name="Hugenholtz P."/>
        </authorList>
    </citation>
    <scope>NUCLEOTIDE SEQUENCE [LARGE SCALE GENOMIC DNA]</scope>
    <source>
        <strain evidence="2">UBA9375</strain>
    </source>
</reference>
<evidence type="ECO:0000256" key="1">
    <source>
        <dbReference type="SAM" id="MobiDB-lite"/>
    </source>
</evidence>
<sequence>MIATQSTHKTLSALQQSSMVHVSWQ</sequence>
<gene>
    <name evidence="2" type="ORF">DIT97_09755</name>
</gene>
<evidence type="ECO:0000313" key="2">
    <source>
        <dbReference type="EMBL" id="HCO23312.1"/>
    </source>
</evidence>
<protein>
    <submittedName>
        <fullName evidence="2">Uncharacterized protein</fullName>
    </submittedName>
</protein>
<name>A0A3D3R5F6_9PLAN</name>
<dbReference type="AlphaFoldDB" id="A0A3D3R5F6"/>
<dbReference type="InterPro" id="IPR015421">
    <property type="entry name" value="PyrdxlP-dep_Trfase_major"/>
</dbReference>
<accession>A0A3D3R5F6</accession>
<dbReference type="Gene3D" id="3.40.640.10">
    <property type="entry name" value="Type I PLP-dependent aspartate aminotransferase-like (Major domain)"/>
    <property type="match status" value="1"/>
</dbReference>
<comment type="caution">
    <text evidence="2">The sequence shown here is derived from an EMBL/GenBank/DDBJ whole genome shotgun (WGS) entry which is preliminary data.</text>
</comment>
<dbReference type="EMBL" id="DQAY01000056">
    <property type="protein sequence ID" value="HCO23312.1"/>
    <property type="molecule type" value="Genomic_DNA"/>
</dbReference>
<proteinExistence type="predicted"/>
<dbReference type="Proteomes" id="UP000263642">
    <property type="component" value="Unassembled WGS sequence"/>
</dbReference>